<dbReference type="PANTHER" id="PTHR35601">
    <property type="entry name" value="TOXIN RELE"/>
    <property type="match status" value="1"/>
</dbReference>
<comment type="similarity">
    <text evidence="1">Belongs to the RelE toxin family.</text>
</comment>
<dbReference type="InterPro" id="IPR035093">
    <property type="entry name" value="RelE/ParE_toxin_dom_sf"/>
</dbReference>
<proteinExistence type="inferred from homology"/>
<name>E6SCZ7_INTC7</name>
<dbReference type="eggNOG" id="COG2026">
    <property type="taxonomic scope" value="Bacteria"/>
</dbReference>
<gene>
    <name evidence="3" type="ordered locus">Intca_2075</name>
</gene>
<dbReference type="HOGENOM" id="CLU_155761_1_2_11"/>
<dbReference type="Pfam" id="PF05016">
    <property type="entry name" value="ParE_toxin"/>
    <property type="match status" value="1"/>
</dbReference>
<dbReference type="Proteomes" id="UP000008914">
    <property type="component" value="Chromosome"/>
</dbReference>
<dbReference type="KEGG" id="ica:Intca_2075"/>
<evidence type="ECO:0000256" key="2">
    <source>
        <dbReference type="ARBA" id="ARBA00022649"/>
    </source>
</evidence>
<keyword evidence="4" id="KW-1185">Reference proteome</keyword>
<evidence type="ECO:0000313" key="4">
    <source>
        <dbReference type="Proteomes" id="UP000008914"/>
    </source>
</evidence>
<dbReference type="EMBL" id="CP002343">
    <property type="protein sequence ID" value="ADU48585.1"/>
    <property type="molecule type" value="Genomic_DNA"/>
</dbReference>
<protein>
    <submittedName>
        <fullName evidence="3">Plasmid stabilization system</fullName>
    </submittedName>
</protein>
<keyword evidence="2" id="KW-1277">Toxin-antitoxin system</keyword>
<dbReference type="InterPro" id="IPR007712">
    <property type="entry name" value="RelE/ParE_toxin"/>
</dbReference>
<dbReference type="SUPFAM" id="SSF143011">
    <property type="entry name" value="RelE-like"/>
    <property type="match status" value="1"/>
</dbReference>
<dbReference type="RefSeq" id="WP_013492900.1">
    <property type="nucleotide sequence ID" value="NC_014830.1"/>
</dbReference>
<dbReference type="Gene3D" id="3.30.2310.20">
    <property type="entry name" value="RelE-like"/>
    <property type="match status" value="1"/>
</dbReference>
<sequence>MTNGRYQLRIVSSARRHMTEDLPEAVATAAFEFITGPLLENPHRVGKQLRPPLTDRHSARRGTYRILYRIDEQAQTVTVLAIGHRGDIYRA</sequence>
<dbReference type="AlphaFoldDB" id="E6SCZ7"/>
<organism evidence="3 4">
    <name type="scientific">Intrasporangium calvum (strain ATCC 23552 / DSM 43043 / JCM 3097 / NBRC 12989 / NCIMB 10167 / NRRL B-3866 / 7 KIP)</name>
    <dbReference type="NCBI Taxonomy" id="710696"/>
    <lineage>
        <taxon>Bacteria</taxon>
        <taxon>Bacillati</taxon>
        <taxon>Actinomycetota</taxon>
        <taxon>Actinomycetes</taxon>
        <taxon>Micrococcales</taxon>
        <taxon>Intrasporangiaceae</taxon>
        <taxon>Intrasporangium</taxon>
    </lineage>
</organism>
<dbReference type="PANTHER" id="PTHR35601:SF1">
    <property type="entry name" value="TOXIN RELE"/>
    <property type="match status" value="1"/>
</dbReference>
<accession>E6SCZ7</accession>
<dbReference type="STRING" id="710696.Intca_2075"/>
<evidence type="ECO:0000256" key="1">
    <source>
        <dbReference type="ARBA" id="ARBA00006226"/>
    </source>
</evidence>
<reference evidence="3 4" key="1">
    <citation type="journal article" date="2010" name="Stand. Genomic Sci.">
        <title>Complete genome sequence of Intrasporangium calvum type strain (7 KIP).</title>
        <authorList>
            <person name="Del Rio T.G."/>
            <person name="Chertkov O."/>
            <person name="Yasawong M."/>
            <person name="Lucas S."/>
            <person name="Deshpande S."/>
            <person name="Cheng J.F."/>
            <person name="Detter C."/>
            <person name="Tapia R."/>
            <person name="Han C."/>
            <person name="Goodwin L."/>
            <person name="Pitluck S."/>
            <person name="Liolios K."/>
            <person name="Ivanova N."/>
            <person name="Mavromatis K."/>
            <person name="Pati A."/>
            <person name="Chen A."/>
            <person name="Palaniappan K."/>
            <person name="Land M."/>
            <person name="Hauser L."/>
            <person name="Chang Y.J."/>
            <person name="Jeffries C.D."/>
            <person name="Rohde M."/>
            <person name="Pukall R."/>
            <person name="Sikorski J."/>
            <person name="Goker M."/>
            <person name="Woyke T."/>
            <person name="Bristow J."/>
            <person name="Eisen J.A."/>
            <person name="Markowitz V."/>
            <person name="Hugenholtz P."/>
            <person name="Kyrpides N.C."/>
            <person name="Klenk H.P."/>
            <person name="Lapidus A."/>
        </authorList>
    </citation>
    <scope>NUCLEOTIDE SEQUENCE [LARGE SCALE GENOMIC DNA]</scope>
    <source>
        <strain evidence="4">ATCC 23552 / DSM 43043 / JCM 3097 / NBRC 12989 / 7 KIP</strain>
    </source>
</reference>
<evidence type="ECO:0000313" key="3">
    <source>
        <dbReference type="EMBL" id="ADU48585.1"/>
    </source>
</evidence>